<name>A0A545UB08_9GAMM</name>
<dbReference type="RefSeq" id="WP_142932573.1">
    <property type="nucleotide sequence ID" value="NZ_ML660166.1"/>
</dbReference>
<dbReference type="InterPro" id="IPR029063">
    <property type="entry name" value="SAM-dependent_MTases_sf"/>
</dbReference>
<sequence length="252" mass="28611">MTDNSIYDEELAKQYDGEISKNSFNRSDRRKLLKIVEHKIPTNHLIVDVGGGTGTDAIILAKKGYKVCIIEPSISMFERAHKKVKENNLTDKVELLHGDSSVINQITTQTDCPVSVISNFSSLNHLETPSQELTNISNMVSPGGYFIFSIGNPFFYGHFKMLRIFNVLINLAISGIARSQLHSTTYNYYRKNFLSSRMPNLVLKERSLSVSRLSENYQNSLIGRVSKLLLRYFPFVLPSGSAFQMYVWKRNA</sequence>
<dbReference type="CDD" id="cd02440">
    <property type="entry name" value="AdoMet_MTases"/>
    <property type="match status" value="1"/>
</dbReference>
<evidence type="ECO:0000313" key="2">
    <source>
        <dbReference type="Proteomes" id="UP000315439"/>
    </source>
</evidence>
<gene>
    <name evidence="1" type="ORF">FLL46_17300</name>
</gene>
<dbReference type="AlphaFoldDB" id="A0A545UB08"/>
<reference evidence="1 2" key="1">
    <citation type="submission" date="2019-07" db="EMBL/GenBank/DDBJ databases">
        <title>Draft genome for Aliikangiella sp. M105.</title>
        <authorList>
            <person name="Wang G."/>
        </authorList>
    </citation>
    <scope>NUCLEOTIDE SEQUENCE [LARGE SCALE GENOMIC DNA]</scope>
    <source>
        <strain evidence="1 2">M105</strain>
    </source>
</reference>
<dbReference type="GO" id="GO:0008168">
    <property type="term" value="F:methyltransferase activity"/>
    <property type="evidence" value="ECO:0007669"/>
    <property type="project" value="UniProtKB-KW"/>
</dbReference>
<proteinExistence type="predicted"/>
<keyword evidence="1" id="KW-0808">Transferase</keyword>
<dbReference type="OrthoDB" id="529208at2"/>
<protein>
    <submittedName>
        <fullName evidence="1">Class I SAM-dependent methyltransferase</fullName>
    </submittedName>
</protein>
<comment type="caution">
    <text evidence="1">The sequence shown here is derived from an EMBL/GenBank/DDBJ whole genome shotgun (WGS) entry which is preliminary data.</text>
</comment>
<accession>A0A545UB08</accession>
<dbReference type="Gene3D" id="3.40.50.150">
    <property type="entry name" value="Vaccinia Virus protein VP39"/>
    <property type="match status" value="1"/>
</dbReference>
<dbReference type="Proteomes" id="UP000315439">
    <property type="component" value="Unassembled WGS sequence"/>
</dbReference>
<keyword evidence="2" id="KW-1185">Reference proteome</keyword>
<dbReference type="GO" id="GO:0032259">
    <property type="term" value="P:methylation"/>
    <property type="evidence" value="ECO:0007669"/>
    <property type="project" value="UniProtKB-KW"/>
</dbReference>
<keyword evidence="1" id="KW-0489">Methyltransferase</keyword>
<dbReference type="SUPFAM" id="SSF53335">
    <property type="entry name" value="S-adenosyl-L-methionine-dependent methyltransferases"/>
    <property type="match status" value="1"/>
</dbReference>
<evidence type="ECO:0000313" key="1">
    <source>
        <dbReference type="EMBL" id="TQV86649.1"/>
    </source>
</evidence>
<dbReference type="PANTHER" id="PTHR43861">
    <property type="entry name" value="TRANS-ACONITATE 2-METHYLTRANSFERASE-RELATED"/>
    <property type="match status" value="1"/>
</dbReference>
<organism evidence="1 2">
    <name type="scientific">Aliikangiella coralliicola</name>
    <dbReference type="NCBI Taxonomy" id="2592383"/>
    <lineage>
        <taxon>Bacteria</taxon>
        <taxon>Pseudomonadati</taxon>
        <taxon>Pseudomonadota</taxon>
        <taxon>Gammaproteobacteria</taxon>
        <taxon>Oceanospirillales</taxon>
        <taxon>Pleioneaceae</taxon>
        <taxon>Aliikangiella</taxon>
    </lineage>
</organism>
<dbReference type="Pfam" id="PF13489">
    <property type="entry name" value="Methyltransf_23"/>
    <property type="match status" value="1"/>
</dbReference>
<dbReference type="EMBL" id="VIKS01000010">
    <property type="protein sequence ID" value="TQV86649.1"/>
    <property type="molecule type" value="Genomic_DNA"/>
</dbReference>